<keyword evidence="3" id="KW-1185">Reference proteome</keyword>
<reference evidence="2" key="3">
    <citation type="submission" date="2024-03" db="EMBL/GenBank/DDBJ databases">
        <authorList>
            <person name="Bromfield E.S.P."/>
            <person name="Cloutier S."/>
        </authorList>
    </citation>
    <scope>NUCLEOTIDE SEQUENCE</scope>
    <source>
        <strain evidence="2">5S5</strain>
    </source>
</reference>
<dbReference type="RefSeq" id="WP_166208881.1">
    <property type="nucleotide sequence ID" value="NZ_CP088285.1"/>
</dbReference>
<evidence type="ECO:0000313" key="2">
    <source>
        <dbReference type="EMBL" id="WXC82042.1"/>
    </source>
</evidence>
<reference evidence="1" key="1">
    <citation type="submission" date="2020-06" db="EMBL/GenBank/DDBJ databases">
        <title>Whole Genome Sequence of Bradyrhizobium sp. Strain 1S1.</title>
        <authorList>
            <person name="Bromfield E.S.P."/>
            <person name="Cloutier S."/>
        </authorList>
    </citation>
    <scope>NUCLEOTIDE SEQUENCE [LARGE SCALE GENOMIC DNA]</scope>
    <source>
        <strain evidence="1">1S1</strain>
    </source>
</reference>
<dbReference type="Proteomes" id="UP001432046">
    <property type="component" value="Chromosome"/>
</dbReference>
<dbReference type="EMBL" id="CP147711">
    <property type="protein sequence ID" value="WXC82042.1"/>
    <property type="molecule type" value="Genomic_DNA"/>
</dbReference>
<dbReference type="AlphaFoldDB" id="A0A973ZZZ0"/>
<accession>A0A973ZZZ0</accession>
<dbReference type="EMBL" id="JAAOLE020000001">
    <property type="protein sequence ID" value="NVI43318.1"/>
    <property type="molecule type" value="Genomic_DNA"/>
</dbReference>
<evidence type="ECO:0000313" key="3">
    <source>
        <dbReference type="Proteomes" id="UP001432046"/>
    </source>
</evidence>
<evidence type="ECO:0000313" key="1">
    <source>
        <dbReference type="EMBL" id="NVI43318.1"/>
    </source>
</evidence>
<reference evidence="2" key="2">
    <citation type="journal article" date="2021" name="Int. J. Syst. Evol. Microbiol.">
        <title>Bradyrhizobium septentrionale sp. nov. (sv. septentrionale) and Bradyrhizobium quebecense sp. nov. (sv. septentrionale) associated with legumes native to Canada possess rearranged symbiosis genes and numerous insertion sequences.</title>
        <authorList>
            <person name="Bromfield E.S.P."/>
            <person name="Cloutier S."/>
        </authorList>
    </citation>
    <scope>NUCLEOTIDE SEQUENCE</scope>
    <source>
        <strain evidence="2">5S5</strain>
    </source>
</reference>
<name>A0A973ZZZ0_9BRAD</name>
<organism evidence="1">
    <name type="scientific">Bradyrhizobium septentrionale</name>
    <dbReference type="NCBI Taxonomy" id="1404411"/>
    <lineage>
        <taxon>Bacteria</taxon>
        <taxon>Pseudomonadati</taxon>
        <taxon>Pseudomonadota</taxon>
        <taxon>Alphaproteobacteria</taxon>
        <taxon>Hyphomicrobiales</taxon>
        <taxon>Nitrobacteraceae</taxon>
        <taxon>Bradyrhizobium</taxon>
    </lineage>
</organism>
<proteinExistence type="predicted"/>
<protein>
    <submittedName>
        <fullName evidence="1">Uncharacterized protein</fullName>
    </submittedName>
</protein>
<sequence length="61" mass="7087">MSKVRRAVIREWMLLAREKRQSGQQAAAFAKAASQRHNLPRSRRTPHAIIVGWLWPRTGRP</sequence>
<gene>
    <name evidence="1" type="ORF">HAP48_009750</name>
    <name evidence="2" type="ORF">WDK88_10815</name>
</gene>